<evidence type="ECO:0000259" key="9">
    <source>
        <dbReference type="PROSITE" id="PS50893"/>
    </source>
</evidence>
<evidence type="ECO:0000256" key="1">
    <source>
        <dbReference type="ARBA" id="ARBA00004202"/>
    </source>
</evidence>
<dbReference type="Pfam" id="PF00005">
    <property type="entry name" value="ABC_tran"/>
    <property type="match status" value="2"/>
</dbReference>
<evidence type="ECO:0000256" key="4">
    <source>
        <dbReference type="ARBA" id="ARBA00022737"/>
    </source>
</evidence>
<dbReference type="GO" id="GO:0005886">
    <property type="term" value="C:plasma membrane"/>
    <property type="evidence" value="ECO:0007669"/>
    <property type="project" value="UniProtKB-SubCell"/>
</dbReference>
<keyword evidence="5" id="KW-0547">Nucleotide-binding</keyword>
<dbReference type="FunFam" id="3.40.50.300:FF:000127">
    <property type="entry name" value="Ribose import ATP-binding protein RbsA"/>
    <property type="match status" value="1"/>
</dbReference>
<dbReference type="EMBL" id="CP046522">
    <property type="protein sequence ID" value="QGU96784.1"/>
    <property type="molecule type" value="Genomic_DNA"/>
</dbReference>
<proteinExistence type="predicted"/>
<dbReference type="Proteomes" id="UP000422764">
    <property type="component" value="Chromosome"/>
</dbReference>
<evidence type="ECO:0000256" key="3">
    <source>
        <dbReference type="ARBA" id="ARBA00022475"/>
    </source>
</evidence>
<gene>
    <name evidence="10" type="ORF">GOM49_03955</name>
</gene>
<organism evidence="10 11">
    <name type="scientific">Clostridium bovifaecis</name>
    <dbReference type="NCBI Taxonomy" id="2184719"/>
    <lineage>
        <taxon>Bacteria</taxon>
        <taxon>Bacillati</taxon>
        <taxon>Bacillota</taxon>
        <taxon>Clostridia</taxon>
        <taxon>Eubacteriales</taxon>
        <taxon>Clostridiaceae</taxon>
        <taxon>Clostridium</taxon>
    </lineage>
</organism>
<dbReference type="InterPro" id="IPR050107">
    <property type="entry name" value="ABC_carbohydrate_import_ATPase"/>
</dbReference>
<evidence type="ECO:0000256" key="7">
    <source>
        <dbReference type="ARBA" id="ARBA00022967"/>
    </source>
</evidence>
<feature type="domain" description="ABC transporter" evidence="9">
    <location>
        <begin position="250"/>
        <end position="494"/>
    </location>
</feature>
<sequence length="494" mass="54828">MKDISIEFPGVKALNNVNFKTETGVSHALIGANGAGKSTLMKVLSGAYNHYTGEIYFDGEKADIRSPKEAKDYGVQIVYQEVDTALIHYLTVAENIMLNEMVDSKEKSTFVKWNFIYKKAQEVLDSMNVKISSKKLVSELSLAEKQMVLIARAISRECRFLILDEPTAPLSNAETEELFRIVNELKQKNVGIIFISHRLPELFEVCDEITVMRNGEFVVKKDIKNTNQNEIVEYMLGRKMDEQFPPKENIVGDKLFEVRNLSDGQMISDVSFHVNAGEIVGLTGLVGGGKTELCKAIFGGTPNVTGERILKGKSLSIKRPYHAVKQGIALVPEERRKEGILVSESVAINISVSNINKFCNTGGFLNFSSEKNEAKKMIESLGIKTPSHETKVQNLSGGNQQKVAIGKWLVTDSEVYIFDEPTKGVDVGAKKDIFELISTLAKAGKAVIYASCELSEILGITDRMYIMYDGDIVKELKTAETNEEEILYYSTGGK</sequence>
<dbReference type="SUPFAM" id="SSF52540">
    <property type="entry name" value="P-loop containing nucleoside triphosphate hydrolases"/>
    <property type="match status" value="2"/>
</dbReference>
<evidence type="ECO:0000313" key="10">
    <source>
        <dbReference type="EMBL" id="QGU96784.1"/>
    </source>
</evidence>
<keyword evidence="4" id="KW-0677">Repeat</keyword>
<keyword evidence="2" id="KW-0813">Transport</keyword>
<evidence type="ECO:0000256" key="6">
    <source>
        <dbReference type="ARBA" id="ARBA00022840"/>
    </source>
</evidence>
<dbReference type="CDD" id="cd03216">
    <property type="entry name" value="ABC_Carb_Monos_I"/>
    <property type="match status" value="1"/>
</dbReference>
<dbReference type="CDD" id="cd03215">
    <property type="entry name" value="ABC_Carb_Monos_II"/>
    <property type="match status" value="1"/>
</dbReference>
<keyword evidence="11" id="KW-1185">Reference proteome</keyword>
<dbReference type="PANTHER" id="PTHR43790">
    <property type="entry name" value="CARBOHYDRATE TRANSPORT ATP-BINDING PROTEIN MG119-RELATED"/>
    <property type="match status" value="1"/>
</dbReference>
<reference evidence="10 11" key="1">
    <citation type="submission" date="2019-12" db="EMBL/GenBank/DDBJ databases">
        <title>Genome sequenceing of Clostridium bovifaecis.</title>
        <authorList>
            <person name="Yao Y."/>
        </authorList>
    </citation>
    <scope>NUCLEOTIDE SEQUENCE [LARGE SCALE GENOMIC DNA]</scope>
    <source>
        <strain evidence="10 11">BXX</strain>
    </source>
</reference>
<comment type="subcellular location">
    <subcellularLocation>
        <location evidence="1">Cell membrane</location>
        <topology evidence="1">Peripheral membrane protein</topology>
    </subcellularLocation>
</comment>
<dbReference type="PROSITE" id="PS00211">
    <property type="entry name" value="ABC_TRANSPORTER_1"/>
    <property type="match status" value="1"/>
</dbReference>
<feature type="domain" description="ABC transporter" evidence="9">
    <location>
        <begin position="1"/>
        <end position="239"/>
    </location>
</feature>
<dbReference type="GO" id="GO:0016887">
    <property type="term" value="F:ATP hydrolysis activity"/>
    <property type="evidence" value="ECO:0007669"/>
    <property type="project" value="InterPro"/>
</dbReference>
<evidence type="ECO:0000256" key="5">
    <source>
        <dbReference type="ARBA" id="ARBA00022741"/>
    </source>
</evidence>
<keyword evidence="7" id="KW-1278">Translocase</keyword>
<dbReference type="SMART" id="SM00382">
    <property type="entry name" value="AAA"/>
    <property type="match status" value="2"/>
</dbReference>
<protein>
    <submittedName>
        <fullName evidence="10">ATP-binding cassette domain-containing protein</fullName>
    </submittedName>
</protein>
<keyword evidence="6 10" id="KW-0067">ATP-binding</keyword>
<dbReference type="Gene3D" id="3.40.50.300">
    <property type="entry name" value="P-loop containing nucleotide triphosphate hydrolases"/>
    <property type="match status" value="2"/>
</dbReference>
<keyword evidence="3" id="KW-1003">Cell membrane</keyword>
<dbReference type="InterPro" id="IPR017871">
    <property type="entry name" value="ABC_transporter-like_CS"/>
</dbReference>
<evidence type="ECO:0000313" key="11">
    <source>
        <dbReference type="Proteomes" id="UP000422764"/>
    </source>
</evidence>
<evidence type="ECO:0000256" key="8">
    <source>
        <dbReference type="ARBA" id="ARBA00023136"/>
    </source>
</evidence>
<keyword evidence="8" id="KW-0472">Membrane</keyword>
<dbReference type="InterPro" id="IPR027417">
    <property type="entry name" value="P-loop_NTPase"/>
</dbReference>
<dbReference type="PANTHER" id="PTHR43790:SF9">
    <property type="entry name" value="GALACTOFURANOSE TRANSPORTER ATP-BINDING PROTEIN YTFR"/>
    <property type="match status" value="1"/>
</dbReference>
<evidence type="ECO:0000256" key="2">
    <source>
        <dbReference type="ARBA" id="ARBA00022448"/>
    </source>
</evidence>
<dbReference type="PROSITE" id="PS50893">
    <property type="entry name" value="ABC_TRANSPORTER_2"/>
    <property type="match status" value="2"/>
</dbReference>
<dbReference type="InterPro" id="IPR003439">
    <property type="entry name" value="ABC_transporter-like_ATP-bd"/>
</dbReference>
<dbReference type="GO" id="GO:0005524">
    <property type="term" value="F:ATP binding"/>
    <property type="evidence" value="ECO:0007669"/>
    <property type="project" value="UniProtKB-KW"/>
</dbReference>
<name>A0A6I6F6E7_9CLOT</name>
<dbReference type="InterPro" id="IPR003593">
    <property type="entry name" value="AAA+_ATPase"/>
</dbReference>
<dbReference type="AlphaFoldDB" id="A0A6I6F6E7"/>
<accession>A0A6I6F6E7</accession>